<accession>A0A0B1S462</accession>
<evidence type="ECO:0000313" key="4">
    <source>
        <dbReference type="Proteomes" id="UP000053660"/>
    </source>
</evidence>
<feature type="domain" description="C2" evidence="2">
    <location>
        <begin position="105"/>
        <end position="231"/>
    </location>
</feature>
<keyword evidence="4" id="KW-1185">Reference proteome</keyword>
<dbReference type="Proteomes" id="UP000053660">
    <property type="component" value="Unassembled WGS sequence"/>
</dbReference>
<dbReference type="GO" id="GO:0005789">
    <property type="term" value="C:endoplasmic reticulum membrane"/>
    <property type="evidence" value="ECO:0007669"/>
    <property type="project" value="TreeGrafter"/>
</dbReference>
<dbReference type="EMBL" id="KN603608">
    <property type="protein sequence ID" value="KHJ79719.1"/>
    <property type="molecule type" value="Genomic_DNA"/>
</dbReference>
<dbReference type="SUPFAM" id="SSF49562">
    <property type="entry name" value="C2 domain (Calcium/lipid-binding domain, CaLB)"/>
    <property type="match status" value="1"/>
</dbReference>
<name>A0A0B1S462_OESDE</name>
<dbReference type="InterPro" id="IPR000008">
    <property type="entry name" value="C2_dom"/>
</dbReference>
<dbReference type="InterPro" id="IPR051634">
    <property type="entry name" value="Extended_Synaptotagmin"/>
</dbReference>
<evidence type="ECO:0000313" key="3">
    <source>
        <dbReference type="EMBL" id="KHJ79719.1"/>
    </source>
</evidence>
<dbReference type="PANTHER" id="PTHR45761:SF1">
    <property type="entry name" value="EXTENDED SYNAPTOTAGMIN-LIKE PROTEIN 2, ISOFORM C"/>
    <property type="match status" value="1"/>
</dbReference>
<proteinExistence type="predicted"/>
<dbReference type="PANTHER" id="PTHR45761">
    <property type="entry name" value="EXTENDED SYNAPTOTAGMIN-LIKE PROTEIN 2, ISOFORM C"/>
    <property type="match status" value="1"/>
</dbReference>
<dbReference type="GO" id="GO:0005509">
    <property type="term" value="F:calcium ion binding"/>
    <property type="evidence" value="ECO:0007669"/>
    <property type="project" value="TreeGrafter"/>
</dbReference>
<sequence>MEYANAVHIERASKPPPPPQETPKKKAMNGDSMAVEPSKTVNPSPGLLDPENKLNAEEISMLRSESINSINNSSGRSSRLGRVFTAKHEKSSKSRRALLHKGNLPRGEVEMSIRYAEPTKKLVVQVLRAKQLLAWDKNGQCNPYATVKLISLENSKDVQKRKTGVVKGSVNPCFDNHFEFNVEPNDLHNYKLLISVKDDTNYGAFSAKPTLGQIEMRLTSLDKWSLAQQWIRLEAERN</sequence>
<evidence type="ECO:0000259" key="2">
    <source>
        <dbReference type="PROSITE" id="PS50004"/>
    </source>
</evidence>
<dbReference type="AlphaFoldDB" id="A0A0B1S462"/>
<dbReference type="GO" id="GO:0008429">
    <property type="term" value="F:phosphatidylethanolamine binding"/>
    <property type="evidence" value="ECO:0007669"/>
    <property type="project" value="TreeGrafter"/>
</dbReference>
<dbReference type="PROSITE" id="PS50004">
    <property type="entry name" value="C2"/>
    <property type="match status" value="1"/>
</dbReference>
<dbReference type="Gene3D" id="2.60.40.150">
    <property type="entry name" value="C2 domain"/>
    <property type="match status" value="1"/>
</dbReference>
<dbReference type="GO" id="GO:0031210">
    <property type="term" value="F:phosphatidylcholine binding"/>
    <property type="evidence" value="ECO:0007669"/>
    <property type="project" value="TreeGrafter"/>
</dbReference>
<dbReference type="GO" id="GO:0035091">
    <property type="term" value="F:phosphatidylinositol binding"/>
    <property type="evidence" value="ECO:0007669"/>
    <property type="project" value="TreeGrafter"/>
</dbReference>
<protein>
    <submittedName>
        <fullName evidence="3">C2 domain protein</fullName>
    </submittedName>
</protein>
<dbReference type="OrthoDB" id="5824281at2759"/>
<gene>
    <name evidence="3" type="ORF">OESDEN_20626</name>
</gene>
<dbReference type="Pfam" id="PF00168">
    <property type="entry name" value="C2"/>
    <property type="match status" value="1"/>
</dbReference>
<dbReference type="SMART" id="SM00239">
    <property type="entry name" value="C2"/>
    <property type="match status" value="1"/>
</dbReference>
<dbReference type="InterPro" id="IPR035892">
    <property type="entry name" value="C2_domain_sf"/>
</dbReference>
<feature type="region of interest" description="Disordered" evidence="1">
    <location>
        <begin position="1"/>
        <end position="50"/>
    </location>
</feature>
<evidence type="ECO:0000256" key="1">
    <source>
        <dbReference type="SAM" id="MobiDB-lite"/>
    </source>
</evidence>
<reference evidence="3 4" key="1">
    <citation type="submission" date="2014-03" db="EMBL/GenBank/DDBJ databases">
        <title>Draft genome of the hookworm Oesophagostomum dentatum.</title>
        <authorList>
            <person name="Mitreva M."/>
        </authorList>
    </citation>
    <scope>NUCLEOTIDE SEQUENCE [LARGE SCALE GENOMIC DNA]</scope>
    <source>
        <strain evidence="3 4">OD-Hann</strain>
    </source>
</reference>
<dbReference type="GO" id="GO:0005544">
    <property type="term" value="F:calcium-dependent phospholipid binding"/>
    <property type="evidence" value="ECO:0007669"/>
    <property type="project" value="TreeGrafter"/>
</dbReference>
<organism evidence="3 4">
    <name type="scientific">Oesophagostomum dentatum</name>
    <name type="common">Nodular worm</name>
    <dbReference type="NCBI Taxonomy" id="61180"/>
    <lineage>
        <taxon>Eukaryota</taxon>
        <taxon>Metazoa</taxon>
        <taxon>Ecdysozoa</taxon>
        <taxon>Nematoda</taxon>
        <taxon>Chromadorea</taxon>
        <taxon>Rhabditida</taxon>
        <taxon>Rhabditina</taxon>
        <taxon>Rhabditomorpha</taxon>
        <taxon>Strongyloidea</taxon>
        <taxon>Strongylidae</taxon>
        <taxon>Oesophagostomum</taxon>
    </lineage>
</organism>